<dbReference type="Proteomes" id="UP001499967">
    <property type="component" value="Unassembled WGS sequence"/>
</dbReference>
<keyword evidence="2" id="KW-0805">Transcription regulation</keyword>
<organism evidence="6 7">
    <name type="scientific">Pseudonocardia zijingensis</name>
    <dbReference type="NCBI Taxonomy" id="153376"/>
    <lineage>
        <taxon>Bacteria</taxon>
        <taxon>Bacillati</taxon>
        <taxon>Actinomycetota</taxon>
        <taxon>Actinomycetes</taxon>
        <taxon>Pseudonocardiales</taxon>
        <taxon>Pseudonocardiaceae</taxon>
        <taxon>Pseudonocardia</taxon>
    </lineage>
</organism>
<name>A0ABN1PMC9_9PSEU</name>
<dbReference type="SUPFAM" id="SSF46785">
    <property type="entry name" value="Winged helix' DNA-binding domain"/>
    <property type="match status" value="1"/>
</dbReference>
<dbReference type="Gene3D" id="3.40.190.10">
    <property type="entry name" value="Periplasmic binding protein-like II"/>
    <property type="match status" value="2"/>
</dbReference>
<evidence type="ECO:0000256" key="2">
    <source>
        <dbReference type="ARBA" id="ARBA00023015"/>
    </source>
</evidence>
<comment type="similarity">
    <text evidence="1">Belongs to the LysR transcriptional regulatory family.</text>
</comment>
<keyword evidence="3" id="KW-0238">DNA-binding</keyword>
<evidence type="ECO:0000259" key="5">
    <source>
        <dbReference type="PROSITE" id="PS50931"/>
    </source>
</evidence>
<dbReference type="InterPro" id="IPR036390">
    <property type="entry name" value="WH_DNA-bd_sf"/>
</dbReference>
<accession>A0ABN1PMC9</accession>
<dbReference type="Pfam" id="PF03466">
    <property type="entry name" value="LysR_substrate"/>
    <property type="match status" value="1"/>
</dbReference>
<dbReference type="PANTHER" id="PTHR30346:SF0">
    <property type="entry name" value="HCA OPERON TRANSCRIPTIONAL ACTIVATOR HCAR"/>
    <property type="match status" value="1"/>
</dbReference>
<dbReference type="InterPro" id="IPR036388">
    <property type="entry name" value="WH-like_DNA-bd_sf"/>
</dbReference>
<dbReference type="PROSITE" id="PS50931">
    <property type="entry name" value="HTH_LYSR"/>
    <property type="match status" value="1"/>
</dbReference>
<dbReference type="InterPro" id="IPR000847">
    <property type="entry name" value="LysR_HTH_N"/>
</dbReference>
<keyword evidence="7" id="KW-1185">Reference proteome</keyword>
<dbReference type="PRINTS" id="PR00039">
    <property type="entry name" value="HTHLYSR"/>
</dbReference>
<dbReference type="RefSeq" id="WP_343940783.1">
    <property type="nucleotide sequence ID" value="NZ_BAAAHP010000049.1"/>
</dbReference>
<reference evidence="6 7" key="1">
    <citation type="journal article" date="2019" name="Int. J. Syst. Evol. Microbiol.">
        <title>The Global Catalogue of Microorganisms (GCM) 10K type strain sequencing project: providing services to taxonomists for standard genome sequencing and annotation.</title>
        <authorList>
            <consortium name="The Broad Institute Genomics Platform"/>
            <consortium name="The Broad Institute Genome Sequencing Center for Infectious Disease"/>
            <person name="Wu L."/>
            <person name="Ma J."/>
        </authorList>
    </citation>
    <scope>NUCLEOTIDE SEQUENCE [LARGE SCALE GENOMIC DNA]</scope>
    <source>
        <strain evidence="6 7">JCM 11117</strain>
    </source>
</reference>
<feature type="domain" description="HTH lysR-type" evidence="5">
    <location>
        <begin position="1"/>
        <end position="58"/>
    </location>
</feature>
<evidence type="ECO:0000256" key="4">
    <source>
        <dbReference type="ARBA" id="ARBA00023163"/>
    </source>
</evidence>
<dbReference type="PANTHER" id="PTHR30346">
    <property type="entry name" value="TRANSCRIPTIONAL DUAL REGULATOR HCAR-RELATED"/>
    <property type="match status" value="1"/>
</dbReference>
<dbReference type="InterPro" id="IPR005119">
    <property type="entry name" value="LysR_subst-bd"/>
</dbReference>
<sequence length="282" mass="30115">MELRSLQYFVTVAEELHFGRAAERLNIAQPAVSQQVARLERELGVRLLDRSPRRVSLTPSGLRVLDAARATLAAAARVRVVAGEPAARVRIGVATGLTARVERGAAFLRGAQRRTAPVLVDLPTPQRLDALRDGELDVALVRGPVTEPGVRVVRAWSEPLCAVVSDHNPISGRATVTPSDLDPDALRLPSRDIDPPLYDAITSALPQPGRPVGSVLNVLIEVGADDRAWTALPAELLAGLGSHRLRAIPFDPPLTVDGHVVASLNTPDLCIGTFVSAFADHD</sequence>
<protein>
    <recommendedName>
        <fullName evidence="5">HTH lysR-type domain-containing protein</fullName>
    </recommendedName>
</protein>
<comment type="caution">
    <text evidence="6">The sequence shown here is derived from an EMBL/GenBank/DDBJ whole genome shotgun (WGS) entry which is preliminary data.</text>
</comment>
<dbReference type="Pfam" id="PF00126">
    <property type="entry name" value="HTH_1"/>
    <property type="match status" value="1"/>
</dbReference>
<gene>
    <name evidence="6" type="ORF">GCM10009559_17720</name>
</gene>
<keyword evidence="4" id="KW-0804">Transcription</keyword>
<evidence type="ECO:0000313" key="6">
    <source>
        <dbReference type="EMBL" id="GAA0930375.1"/>
    </source>
</evidence>
<dbReference type="EMBL" id="BAAAHP010000049">
    <property type="protein sequence ID" value="GAA0930375.1"/>
    <property type="molecule type" value="Genomic_DNA"/>
</dbReference>
<evidence type="ECO:0000256" key="3">
    <source>
        <dbReference type="ARBA" id="ARBA00023125"/>
    </source>
</evidence>
<proteinExistence type="inferred from homology"/>
<dbReference type="Gene3D" id="1.10.10.10">
    <property type="entry name" value="Winged helix-like DNA-binding domain superfamily/Winged helix DNA-binding domain"/>
    <property type="match status" value="1"/>
</dbReference>
<dbReference type="SUPFAM" id="SSF53850">
    <property type="entry name" value="Periplasmic binding protein-like II"/>
    <property type="match status" value="1"/>
</dbReference>
<evidence type="ECO:0000313" key="7">
    <source>
        <dbReference type="Proteomes" id="UP001499967"/>
    </source>
</evidence>
<evidence type="ECO:0000256" key="1">
    <source>
        <dbReference type="ARBA" id="ARBA00009437"/>
    </source>
</evidence>